<accession>A0A377Q2B9</accession>
<organism evidence="2 3">
    <name type="scientific">Helicobacter pullorum</name>
    <dbReference type="NCBI Taxonomy" id="35818"/>
    <lineage>
        <taxon>Bacteria</taxon>
        <taxon>Pseudomonadati</taxon>
        <taxon>Campylobacterota</taxon>
        <taxon>Epsilonproteobacteria</taxon>
        <taxon>Campylobacterales</taxon>
        <taxon>Helicobacteraceae</taxon>
        <taxon>Helicobacter</taxon>
    </lineage>
</organism>
<dbReference type="EMBL" id="UGJF01000002">
    <property type="protein sequence ID" value="STQ88918.1"/>
    <property type="molecule type" value="Genomic_DNA"/>
</dbReference>
<evidence type="ECO:0000256" key="1">
    <source>
        <dbReference type="SAM" id="Phobius"/>
    </source>
</evidence>
<dbReference type="AlphaFoldDB" id="A0A377Q2B9"/>
<evidence type="ECO:0000313" key="2">
    <source>
        <dbReference type="EMBL" id="STQ88918.1"/>
    </source>
</evidence>
<evidence type="ECO:0000313" key="3">
    <source>
        <dbReference type="Proteomes" id="UP000255269"/>
    </source>
</evidence>
<sequence length="808" mass="89832">MIKVGKMKLNNTKYSGFYKSILLIFSLVLFNNYSMANNVSQKQDSYEDIFIANDAVIDTGTCSFQCRKVSANYGTQITSIDISSGRTFCKVFPIGNYLGALKYEAGTTNNACVKEWQDRISETPAIERQYDVSSTISFVDNDKEITLSRFLSAMVTLDPTVIDREATKVAGNLVMANGITTRGQISGVYDLVGGEKTLIDNITGGLEYVGKGLANIVGFNEKISANPIAGESVKLSDAMTQVNFAYFSNLFESMNEVYVHLQNLLFVVVGMFFLGSIGTKKLQDYFENRGSSGNREPFLHKFYIPLLSFGLFFMPIPEGKNDFEAQATVVQHTIRYFTASANKIADIASAKSAKVYMDKVFNSVGGISNRGEDYYKAEREKNSFILEKGEQLYKETCEMRYPGRARIDVAFSNMTEREFEMLERSDPNQLSGQKGDITLLACMKLEKDIAEARLAKNKAVASLEGIEKYQQNDFISPLLTRVDNFSKEREFELGWFNSSLLPGTAMLLEISTNWGFDSFDDFKIQQNDSLAEITDKNKEAIEDAQERGEISLLDGLDKFSVKAIGWVTGQLIYGVLPGYSAFKAGFESAYDTAEGFIKAIITAFTLKVPALGAFLLGAETLGAAAAKPIIVLMVTAGTMELILEHLPIIIVTVATAIAIVSYLVSLTKYYFISPFVVAFAITTKRMDKIVEFLLTGISLFFKPVLIVLFVYLSLFVYVYVKDFFLLLAELQTQVIRIDDIGIIGVIVMTSLQGLTKILAYLACAYVMFRMVVGGAEWTMKYIGLDRDNDSTIAQSMSQRLEQRAFMGN</sequence>
<feature type="transmembrane region" description="Helical" evidence="1">
    <location>
        <begin position="257"/>
        <end position="277"/>
    </location>
</feature>
<dbReference type="Proteomes" id="UP000255269">
    <property type="component" value="Unassembled WGS sequence"/>
</dbReference>
<feature type="transmembrane region" description="Helical" evidence="1">
    <location>
        <begin position="699"/>
        <end position="720"/>
    </location>
</feature>
<reference evidence="2 3" key="1">
    <citation type="submission" date="2018-06" db="EMBL/GenBank/DDBJ databases">
        <authorList>
            <consortium name="Pathogen Informatics"/>
            <person name="Doyle S."/>
        </authorList>
    </citation>
    <scope>NUCLEOTIDE SEQUENCE [LARGE SCALE GENOMIC DNA]</scope>
    <source>
        <strain evidence="2 3">NCTC13156</strain>
    </source>
</reference>
<name>A0A377Q2B9_9HELI</name>
<keyword evidence="1" id="KW-1133">Transmembrane helix</keyword>
<feature type="transmembrane region" description="Helical" evidence="1">
    <location>
        <begin position="740"/>
        <end position="768"/>
    </location>
</feature>
<proteinExistence type="predicted"/>
<keyword evidence="1" id="KW-0812">Transmembrane</keyword>
<keyword evidence="1" id="KW-0472">Membrane</keyword>
<gene>
    <name evidence="2" type="ORF">NCTC13156_01725</name>
</gene>
<protein>
    <submittedName>
        <fullName evidence="2">Uncharacterized protein</fullName>
    </submittedName>
</protein>